<comment type="catalytic activity">
    <reaction evidence="9 10">
        <text>XTP + H2O = XMP + diphosphate + H(+)</text>
        <dbReference type="Rhea" id="RHEA:28610"/>
        <dbReference type="ChEBI" id="CHEBI:15377"/>
        <dbReference type="ChEBI" id="CHEBI:15378"/>
        <dbReference type="ChEBI" id="CHEBI:33019"/>
        <dbReference type="ChEBI" id="CHEBI:57464"/>
        <dbReference type="ChEBI" id="CHEBI:61314"/>
        <dbReference type="EC" id="3.6.1.66"/>
    </reaction>
</comment>
<dbReference type="GO" id="GO:0009117">
    <property type="term" value="P:nucleotide metabolic process"/>
    <property type="evidence" value="ECO:0007669"/>
    <property type="project" value="UniProtKB-KW"/>
</dbReference>
<dbReference type="InterPro" id="IPR029001">
    <property type="entry name" value="ITPase-like_fam"/>
</dbReference>
<dbReference type="EMBL" id="CP036532">
    <property type="protein sequence ID" value="QBK29393.1"/>
    <property type="molecule type" value="Genomic_DNA"/>
</dbReference>
<evidence type="ECO:0000256" key="1">
    <source>
        <dbReference type="ARBA" id="ARBA00008023"/>
    </source>
</evidence>
<dbReference type="KEGG" id="rpod:E0E05_01560"/>
<comment type="cofactor">
    <cofactor evidence="10">
        <name>Mg(2+)</name>
        <dbReference type="ChEBI" id="CHEBI:18420"/>
    </cofactor>
    <text evidence="10">Binds 1 Mg(2+) ion per subunit.</text>
</comment>
<comment type="subunit">
    <text evidence="2 10">Homodimer.</text>
</comment>
<accession>A0A4P6UY36</accession>
<comment type="function">
    <text evidence="10">Pyrophosphatase that catalyzes the hydrolysis of nucleoside triphosphates to their monophosphate derivatives, with a high preference for the non-canonical purine nucleotides XTP (xanthosine triphosphate), dITP (deoxyinosine triphosphate) and ITP. Seems to function as a house-cleaning enzyme that removes non-canonical purine nucleotides from the nucleotide pool, thus preventing their incorporation into DNA/RNA and avoiding chromosomal lesions.</text>
</comment>
<comment type="catalytic activity">
    <reaction evidence="8 10">
        <text>dITP + H2O = dIMP + diphosphate + H(+)</text>
        <dbReference type="Rhea" id="RHEA:28342"/>
        <dbReference type="ChEBI" id="CHEBI:15377"/>
        <dbReference type="ChEBI" id="CHEBI:15378"/>
        <dbReference type="ChEBI" id="CHEBI:33019"/>
        <dbReference type="ChEBI" id="CHEBI:61194"/>
        <dbReference type="ChEBI" id="CHEBI:61382"/>
        <dbReference type="EC" id="3.6.1.66"/>
    </reaction>
</comment>
<dbReference type="GO" id="GO:0035870">
    <property type="term" value="F:dITP diphosphatase activity"/>
    <property type="evidence" value="ECO:0007669"/>
    <property type="project" value="UniProtKB-UniRule"/>
</dbReference>
<evidence type="ECO:0000313" key="13">
    <source>
        <dbReference type="Proteomes" id="UP000293719"/>
    </source>
</evidence>
<keyword evidence="13" id="KW-1185">Reference proteome</keyword>
<dbReference type="GO" id="GO:0036222">
    <property type="term" value="F:XTP diphosphatase activity"/>
    <property type="evidence" value="ECO:0007669"/>
    <property type="project" value="UniProtKB-UniRule"/>
</dbReference>
<dbReference type="PANTHER" id="PTHR11067">
    <property type="entry name" value="INOSINE TRIPHOSPHATE PYROPHOSPHATASE/HAM1 PROTEIN"/>
    <property type="match status" value="1"/>
</dbReference>
<feature type="binding site" evidence="10">
    <location>
        <begin position="199"/>
        <end position="200"/>
    </location>
    <ligand>
        <name>substrate</name>
    </ligand>
</feature>
<dbReference type="GO" id="GO:0000166">
    <property type="term" value="F:nucleotide binding"/>
    <property type="evidence" value="ECO:0007669"/>
    <property type="project" value="UniProtKB-KW"/>
</dbReference>
<dbReference type="NCBIfam" id="TIGR00042">
    <property type="entry name" value="RdgB/HAM1 family non-canonical purine NTP pyrophosphatase"/>
    <property type="match status" value="1"/>
</dbReference>
<dbReference type="EC" id="3.6.1.66" evidence="10"/>
<evidence type="ECO:0000256" key="2">
    <source>
        <dbReference type="ARBA" id="ARBA00011738"/>
    </source>
</evidence>
<evidence type="ECO:0000256" key="4">
    <source>
        <dbReference type="ARBA" id="ARBA00022741"/>
    </source>
</evidence>
<keyword evidence="5 10" id="KW-0378">Hydrolase</keyword>
<dbReference type="Pfam" id="PF01725">
    <property type="entry name" value="Ham1p_like"/>
    <property type="match status" value="1"/>
</dbReference>
<feature type="binding site" evidence="10">
    <location>
        <position position="186"/>
    </location>
    <ligand>
        <name>substrate</name>
    </ligand>
</feature>
<dbReference type="PANTHER" id="PTHR11067:SF9">
    <property type="entry name" value="INOSINE TRIPHOSPHATE PYROPHOSPHATASE"/>
    <property type="match status" value="1"/>
</dbReference>
<proteinExistence type="inferred from homology"/>
<feature type="binding site" evidence="10">
    <location>
        <position position="76"/>
    </location>
    <ligand>
        <name>substrate</name>
    </ligand>
</feature>
<feature type="binding site" evidence="10">
    <location>
        <position position="46"/>
    </location>
    <ligand>
        <name>Mg(2+)</name>
        <dbReference type="ChEBI" id="CHEBI:18420"/>
    </ligand>
</feature>
<feature type="binding site" evidence="10">
    <location>
        <begin position="14"/>
        <end position="19"/>
    </location>
    <ligand>
        <name>substrate</name>
    </ligand>
</feature>
<dbReference type="SUPFAM" id="SSF52972">
    <property type="entry name" value="ITPase-like"/>
    <property type="match status" value="1"/>
</dbReference>
<comment type="catalytic activity">
    <reaction evidence="10">
        <text>ITP + H2O = IMP + diphosphate + H(+)</text>
        <dbReference type="Rhea" id="RHEA:29399"/>
        <dbReference type="ChEBI" id="CHEBI:15377"/>
        <dbReference type="ChEBI" id="CHEBI:15378"/>
        <dbReference type="ChEBI" id="CHEBI:33019"/>
        <dbReference type="ChEBI" id="CHEBI:58053"/>
        <dbReference type="ChEBI" id="CHEBI:61402"/>
        <dbReference type="EC" id="3.6.1.66"/>
    </reaction>
</comment>
<comment type="similarity">
    <text evidence="1 10 11">Belongs to the HAM1 NTPase family.</text>
</comment>
<name>A0A4P6UY36_9HYPH</name>
<reference evidence="12 13" key="1">
    <citation type="journal article" date="2017" name="Int. J. Syst. Evol. Microbiol.">
        <title>Roseitalea porphyridii gen. nov., sp. nov., isolated from a red alga, and reclassification of Hoeflea suaedae Chung et al. 2013 as Pseudohoeflea suaedae gen. nov., comb. nov.</title>
        <authorList>
            <person name="Hyeon J.W."/>
            <person name="Jeong S.E."/>
            <person name="Baek K."/>
            <person name="Jeon C.O."/>
        </authorList>
    </citation>
    <scope>NUCLEOTIDE SEQUENCE [LARGE SCALE GENOMIC DNA]</scope>
    <source>
        <strain evidence="12 13">MA7-20</strain>
    </source>
</reference>
<evidence type="ECO:0000256" key="3">
    <source>
        <dbReference type="ARBA" id="ARBA00022723"/>
    </source>
</evidence>
<dbReference type="RefSeq" id="WP_131615096.1">
    <property type="nucleotide sequence ID" value="NZ_CP036532.1"/>
</dbReference>
<dbReference type="InterPro" id="IPR002637">
    <property type="entry name" value="RdgB/HAM1"/>
</dbReference>
<protein>
    <recommendedName>
        <fullName evidence="10">dITP/XTP pyrophosphatase</fullName>
        <ecNumber evidence="10">3.6.1.66</ecNumber>
    </recommendedName>
    <alternativeName>
        <fullName evidence="10">Non-canonical purine NTP pyrophosphatase</fullName>
    </alternativeName>
    <alternativeName>
        <fullName evidence="10">Non-standard purine NTP pyrophosphatase</fullName>
    </alternativeName>
    <alternativeName>
        <fullName evidence="10">Nucleoside-triphosphate diphosphatase</fullName>
    </alternativeName>
    <alternativeName>
        <fullName evidence="10">Nucleoside-triphosphate pyrophosphatase</fullName>
        <shortName evidence="10">NTPase</shortName>
    </alternativeName>
</protein>
<dbReference type="FunFam" id="3.90.950.10:FF:000001">
    <property type="entry name" value="dITP/XTP pyrophosphatase"/>
    <property type="match status" value="1"/>
</dbReference>
<dbReference type="GO" id="GO:0036220">
    <property type="term" value="F:ITP diphosphatase activity"/>
    <property type="evidence" value="ECO:0007669"/>
    <property type="project" value="UniProtKB-UniRule"/>
</dbReference>
<dbReference type="GO" id="GO:0005829">
    <property type="term" value="C:cytosol"/>
    <property type="evidence" value="ECO:0007669"/>
    <property type="project" value="TreeGrafter"/>
</dbReference>
<evidence type="ECO:0000313" key="12">
    <source>
        <dbReference type="EMBL" id="QBK29393.1"/>
    </source>
</evidence>
<dbReference type="HAMAP" id="MF_01405">
    <property type="entry name" value="Non_canon_purine_NTPase"/>
    <property type="match status" value="1"/>
</dbReference>
<evidence type="ECO:0000256" key="5">
    <source>
        <dbReference type="ARBA" id="ARBA00022801"/>
    </source>
</evidence>
<evidence type="ECO:0000256" key="11">
    <source>
        <dbReference type="RuleBase" id="RU003781"/>
    </source>
</evidence>
<feature type="active site" description="Proton acceptor" evidence="10">
    <location>
        <position position="75"/>
    </location>
</feature>
<keyword evidence="4 10" id="KW-0547">Nucleotide-binding</keyword>
<organism evidence="12 13">
    <name type="scientific">Roseitalea porphyridii</name>
    <dbReference type="NCBI Taxonomy" id="1852022"/>
    <lineage>
        <taxon>Bacteria</taxon>
        <taxon>Pseudomonadati</taxon>
        <taxon>Pseudomonadota</taxon>
        <taxon>Alphaproteobacteria</taxon>
        <taxon>Hyphomicrobiales</taxon>
        <taxon>Ahrensiaceae</taxon>
        <taxon>Roseitalea</taxon>
    </lineage>
</organism>
<dbReference type="GO" id="GO:0046872">
    <property type="term" value="F:metal ion binding"/>
    <property type="evidence" value="ECO:0007669"/>
    <property type="project" value="UniProtKB-KW"/>
</dbReference>
<evidence type="ECO:0000256" key="10">
    <source>
        <dbReference type="HAMAP-Rule" id="MF_01405"/>
    </source>
</evidence>
<evidence type="ECO:0000256" key="9">
    <source>
        <dbReference type="ARBA" id="ARBA00052017"/>
    </source>
</evidence>
<dbReference type="OrthoDB" id="9807456at2"/>
<dbReference type="Gene3D" id="3.90.950.10">
    <property type="match status" value="1"/>
</dbReference>
<evidence type="ECO:0000256" key="7">
    <source>
        <dbReference type="ARBA" id="ARBA00023080"/>
    </source>
</evidence>
<feature type="binding site" evidence="10">
    <location>
        <begin position="163"/>
        <end position="166"/>
    </location>
    <ligand>
        <name>substrate</name>
    </ligand>
</feature>
<dbReference type="Proteomes" id="UP000293719">
    <property type="component" value="Chromosome"/>
</dbReference>
<evidence type="ECO:0000256" key="8">
    <source>
        <dbReference type="ARBA" id="ARBA00051875"/>
    </source>
</evidence>
<evidence type="ECO:0000256" key="6">
    <source>
        <dbReference type="ARBA" id="ARBA00022842"/>
    </source>
</evidence>
<feature type="binding site" evidence="10">
    <location>
        <position position="75"/>
    </location>
    <ligand>
        <name>Mg(2+)</name>
        <dbReference type="ChEBI" id="CHEBI:18420"/>
    </ligand>
</feature>
<dbReference type="GO" id="GO:0009146">
    <property type="term" value="P:purine nucleoside triphosphate catabolic process"/>
    <property type="evidence" value="ECO:0007669"/>
    <property type="project" value="UniProtKB-UniRule"/>
</dbReference>
<dbReference type="GO" id="GO:0017111">
    <property type="term" value="F:ribonucleoside triphosphate phosphatase activity"/>
    <property type="evidence" value="ECO:0007669"/>
    <property type="project" value="InterPro"/>
</dbReference>
<dbReference type="GeneID" id="90765968"/>
<dbReference type="InterPro" id="IPR020922">
    <property type="entry name" value="dITP/XTP_pyrophosphatase"/>
</dbReference>
<keyword evidence="6 10" id="KW-0460">Magnesium</keyword>
<dbReference type="CDD" id="cd00515">
    <property type="entry name" value="HAM1"/>
    <property type="match status" value="1"/>
</dbReference>
<gene>
    <name evidence="12" type="primary">rdgB</name>
    <name evidence="12" type="ORF">E0E05_01560</name>
</gene>
<sequence length="215" mass="23108">MTRRLEPGRLVLATHNDGKLREMRGLIGPFGFDVVSAGELGLAEPDEDGTTFEQNARTKAMAAMQASGLPALADDSGICVEALDGAPGVYTADWAETGNGRDFMMAMRTVEEKLQAAGATAPDERRAAFVAVLCLAFPDGHCEFFRGEAPGHLVWPPRGDLGFGYDPVFVPDGHDRTFGEMTADEKHGWTPGDAEALSHRARAFRLFAHDCLGVT</sequence>
<dbReference type="AlphaFoldDB" id="A0A4P6UY36"/>
<keyword evidence="3 10" id="KW-0479">Metal-binding</keyword>
<keyword evidence="7 10" id="KW-0546">Nucleotide metabolism</keyword>